<name>A0ABX8GPQ9_9CELL</name>
<keyword evidence="3" id="KW-1185">Reference proteome</keyword>
<dbReference type="Proteomes" id="UP000679335">
    <property type="component" value="Chromosome"/>
</dbReference>
<keyword evidence="1" id="KW-1133">Transmembrane helix</keyword>
<dbReference type="EMBL" id="CP076023">
    <property type="protein sequence ID" value="QWC17848.1"/>
    <property type="molecule type" value="Genomic_DNA"/>
</dbReference>
<evidence type="ECO:0000256" key="1">
    <source>
        <dbReference type="SAM" id="Phobius"/>
    </source>
</evidence>
<reference evidence="2 3" key="1">
    <citation type="submission" date="2021-05" db="EMBL/GenBank/DDBJ databases">
        <title>Novel species in genus Cellulomonas.</title>
        <authorList>
            <person name="Zhang G."/>
        </authorList>
    </citation>
    <scope>NUCLEOTIDE SEQUENCE [LARGE SCALE GENOMIC DNA]</scope>
    <source>
        <strain evidence="3">zg-ZUI157</strain>
    </source>
</reference>
<evidence type="ECO:0000313" key="3">
    <source>
        <dbReference type="Proteomes" id="UP000679335"/>
    </source>
</evidence>
<organism evidence="2 3">
    <name type="scientific">Cellulomonas dongxiuzhuiae</name>
    <dbReference type="NCBI Taxonomy" id="2819979"/>
    <lineage>
        <taxon>Bacteria</taxon>
        <taxon>Bacillati</taxon>
        <taxon>Actinomycetota</taxon>
        <taxon>Actinomycetes</taxon>
        <taxon>Micrococcales</taxon>
        <taxon>Cellulomonadaceae</taxon>
        <taxon>Cellulomonas</taxon>
    </lineage>
</organism>
<protein>
    <recommendedName>
        <fullName evidence="4">Type II secretion system protein</fullName>
    </recommendedName>
</protein>
<feature type="transmembrane region" description="Helical" evidence="1">
    <location>
        <begin position="12"/>
        <end position="36"/>
    </location>
</feature>
<gene>
    <name evidence="2" type="ORF">KKR89_09030</name>
</gene>
<proteinExistence type="predicted"/>
<keyword evidence="1" id="KW-0812">Transmembrane</keyword>
<accession>A0ABX8GPQ9</accession>
<evidence type="ECO:0000313" key="2">
    <source>
        <dbReference type="EMBL" id="QWC17848.1"/>
    </source>
</evidence>
<sequence length="245" mass="25831">MRSRRGDAGTTMSELVVVMFVLSIIVIATMTLTVTMQRTNAQTMNRQEQIDGVRFAMDRISRTLRSAVRPSQLSTACATCTADAFVSGQQFAVQFYANVESTYSVVVPSRVTYSVAATGPTAGVLVERVQEPDQGTPTASGWTYCDAEAAGATAACKARLQRRTLATGVRATGTPMFAYYANNNTALSAAGTGLAATELATVMAVEVQLTATSTGVAAAQPTTIVQRVLLTNPYTLLRPDPGATP</sequence>
<evidence type="ECO:0008006" key="4">
    <source>
        <dbReference type="Google" id="ProtNLM"/>
    </source>
</evidence>
<keyword evidence="1" id="KW-0472">Membrane</keyword>